<dbReference type="FunFam" id="3.30.420.40:FF:000023">
    <property type="entry name" value="Guanosine-5'-triphosphate,3'-diphosphate pyrophosphatase"/>
    <property type="match status" value="1"/>
</dbReference>
<dbReference type="Gene3D" id="1.10.3210.10">
    <property type="entry name" value="Hypothetical protein af1432"/>
    <property type="match status" value="1"/>
</dbReference>
<protein>
    <submittedName>
        <fullName evidence="4">Exopolyphosphatase</fullName>
        <ecNumber evidence="4">3.6.1.11</ecNumber>
    </submittedName>
</protein>
<keyword evidence="5" id="KW-1185">Reference proteome</keyword>
<dbReference type="Proteomes" id="UP000000248">
    <property type="component" value="Chromosome"/>
</dbReference>
<dbReference type="PANTHER" id="PTHR30005">
    <property type="entry name" value="EXOPOLYPHOSPHATASE"/>
    <property type="match status" value="1"/>
</dbReference>
<dbReference type="PANTHER" id="PTHR30005:SF0">
    <property type="entry name" value="RETROGRADE REGULATION PROTEIN 2"/>
    <property type="match status" value="1"/>
</dbReference>
<dbReference type="Pfam" id="PF21447">
    <property type="entry name" value="Ppx-GppA_III"/>
    <property type="match status" value="1"/>
</dbReference>
<name>A5EW14_DICNV</name>
<dbReference type="RefSeq" id="WP_012030712.1">
    <property type="nucleotide sequence ID" value="NC_009446.1"/>
</dbReference>
<feature type="domain" description="Ppx/GppA phosphatase C-terminal" evidence="3">
    <location>
        <begin position="312"/>
        <end position="483"/>
    </location>
</feature>
<evidence type="ECO:0000256" key="1">
    <source>
        <dbReference type="ARBA" id="ARBA00022801"/>
    </source>
</evidence>
<evidence type="ECO:0000259" key="2">
    <source>
        <dbReference type="Pfam" id="PF02541"/>
    </source>
</evidence>
<proteinExistence type="predicted"/>
<dbReference type="OrthoDB" id="9793035at2"/>
<reference evidence="4 5" key="1">
    <citation type="journal article" date="2007" name="Nat. Biotechnol.">
        <title>Genome sequence and identification of candidate vaccine antigens from the animal pathogen Dichelobacter nodosus.</title>
        <authorList>
            <person name="Myers G.S."/>
            <person name="Parker D."/>
            <person name="Al-Hasani K."/>
            <person name="Kennan R.M."/>
            <person name="Seemann T."/>
            <person name="Ren Q."/>
            <person name="Badger J.H."/>
            <person name="Selengut J.D."/>
            <person name="Deboy R.T."/>
            <person name="Tettelin H."/>
            <person name="Boyce J.D."/>
            <person name="McCarl V.P."/>
            <person name="Han X."/>
            <person name="Nelson W.C."/>
            <person name="Madupu R."/>
            <person name="Mohamoud Y."/>
            <person name="Holley T."/>
            <person name="Fedorova N."/>
            <person name="Khouri H."/>
            <person name="Bottomley S.P."/>
            <person name="Whittington R.J."/>
            <person name="Adler B."/>
            <person name="Songer J.G."/>
            <person name="Rood J.I."/>
            <person name="Paulsen I.T."/>
        </authorList>
    </citation>
    <scope>NUCLEOTIDE SEQUENCE [LARGE SCALE GENOMIC DNA]</scope>
    <source>
        <strain evidence="4 5">VCS1703A</strain>
    </source>
</reference>
<dbReference type="PIRSF" id="PIRSF001267">
    <property type="entry name" value="Pyrophosphatase_GppA_Ppx"/>
    <property type="match status" value="1"/>
</dbReference>
<dbReference type="InterPro" id="IPR048950">
    <property type="entry name" value="Ppx_GppA_C"/>
</dbReference>
<dbReference type="GO" id="GO:0004309">
    <property type="term" value="F:exopolyphosphatase activity"/>
    <property type="evidence" value="ECO:0007669"/>
    <property type="project" value="UniProtKB-EC"/>
</dbReference>
<dbReference type="EMBL" id="CP000513">
    <property type="protein sequence ID" value="ABQ13557.1"/>
    <property type="molecule type" value="Genomic_DNA"/>
</dbReference>
<dbReference type="CDD" id="cd24053">
    <property type="entry name" value="ASKHA_NBD_EcPPX-GppA-like"/>
    <property type="match status" value="1"/>
</dbReference>
<dbReference type="SUPFAM" id="SSF53067">
    <property type="entry name" value="Actin-like ATPase domain"/>
    <property type="match status" value="2"/>
</dbReference>
<sequence>MTTDAHSYYAALDLGSNSFHLIIVQLTDSGIQELDKIRHMVHLGEGLDKNNYLSNAAMTRALEALSSMRQRIAHIPEEHIRVVGTNTMRIAENGEEFLKAAEEAIGTNIEIISGAEEARLIYLGVIAHNYFPDRNLVIDIGGGSTEIITGTGKEIHLLRSVKMGCANMANRFFADEKITPACIKKAVDYVGKNIEPFQREVIDFASQRITFCSGTAKATEKVLQQLHLCERGIEKKALDQLIDVLVDIGRSDHLSDVLDLNPDRRFGFIGGVCIILGLFKHLQLTQAIVSQQALREGVILELMNRADNKDEREHTVSALQQRFQINLHQAKRVTTLAQHLNQQLPPIDLPSFHSLLTAASNLHEIGLAIDLNKHQDHGEYILIHADLPGFTQLMQQMLAVLVKGQRKKIPSKLIHNFPLQYQPMLWQYLLVIRLSVLLYRSRVDIDPKDYPKIEINKQTVHLTFPEGFLAERPLTVADLNDEKNQWKHNTPYRLTFNSLAEHGLNMN</sequence>
<dbReference type="KEGG" id="dno:DNO_0369"/>
<dbReference type="InterPro" id="IPR050273">
    <property type="entry name" value="GppA/Ppx_hydrolase"/>
</dbReference>
<dbReference type="AlphaFoldDB" id="A5EW14"/>
<keyword evidence="1 4" id="KW-0378">Hydrolase</keyword>
<dbReference type="Gene3D" id="3.30.420.150">
    <property type="entry name" value="Exopolyphosphatase. Domain 2"/>
    <property type="match status" value="1"/>
</dbReference>
<dbReference type="InterPro" id="IPR030673">
    <property type="entry name" value="PyroPPase_GppA_Ppx"/>
</dbReference>
<dbReference type="eggNOG" id="COG0248">
    <property type="taxonomic scope" value="Bacteria"/>
</dbReference>
<gene>
    <name evidence="4" type="ordered locus">DNO_0369</name>
</gene>
<dbReference type="Pfam" id="PF02541">
    <property type="entry name" value="Ppx-GppA"/>
    <property type="match status" value="1"/>
</dbReference>
<dbReference type="EC" id="3.6.1.11" evidence="4"/>
<organism evidence="4 5">
    <name type="scientific">Dichelobacter nodosus (strain VCS1703A)</name>
    <dbReference type="NCBI Taxonomy" id="246195"/>
    <lineage>
        <taxon>Bacteria</taxon>
        <taxon>Pseudomonadati</taxon>
        <taxon>Pseudomonadota</taxon>
        <taxon>Gammaproteobacteria</taxon>
        <taxon>Cardiobacteriales</taxon>
        <taxon>Cardiobacteriaceae</taxon>
        <taxon>Dichelobacter</taxon>
    </lineage>
</organism>
<evidence type="ECO:0000259" key="3">
    <source>
        <dbReference type="Pfam" id="PF21447"/>
    </source>
</evidence>
<dbReference type="Gene3D" id="3.30.420.40">
    <property type="match status" value="1"/>
</dbReference>
<accession>A5EW14</accession>
<evidence type="ECO:0000313" key="4">
    <source>
        <dbReference type="EMBL" id="ABQ13557.1"/>
    </source>
</evidence>
<dbReference type="InterPro" id="IPR043129">
    <property type="entry name" value="ATPase_NBD"/>
</dbReference>
<dbReference type="InterPro" id="IPR003695">
    <property type="entry name" value="Ppx_GppA_N"/>
</dbReference>
<dbReference type="SUPFAM" id="SSF109604">
    <property type="entry name" value="HD-domain/PDEase-like"/>
    <property type="match status" value="1"/>
</dbReference>
<dbReference type="STRING" id="246195.DNO_0369"/>
<evidence type="ECO:0000313" key="5">
    <source>
        <dbReference type="Proteomes" id="UP000000248"/>
    </source>
</evidence>
<dbReference type="HOGENOM" id="CLU_025908_4_0_6"/>
<feature type="domain" description="Ppx/GppA phosphatase N-terminal" evidence="2">
    <location>
        <begin position="22"/>
        <end position="305"/>
    </location>
</feature>